<dbReference type="SUPFAM" id="SSF54427">
    <property type="entry name" value="NTF2-like"/>
    <property type="match status" value="1"/>
</dbReference>
<evidence type="ECO:0000259" key="1">
    <source>
        <dbReference type="Pfam" id="PF14534"/>
    </source>
</evidence>
<feature type="domain" description="DUF4440" evidence="1">
    <location>
        <begin position="9"/>
        <end position="115"/>
    </location>
</feature>
<dbReference type="EMBL" id="CADCVY010000034">
    <property type="protein sequence ID" value="CAA9495581.1"/>
    <property type="molecule type" value="Genomic_DNA"/>
</dbReference>
<dbReference type="Pfam" id="PF14534">
    <property type="entry name" value="DUF4440"/>
    <property type="match status" value="1"/>
</dbReference>
<dbReference type="InterPro" id="IPR032710">
    <property type="entry name" value="NTF2-like_dom_sf"/>
</dbReference>
<dbReference type="AlphaFoldDB" id="A0A6J4SCI8"/>
<reference evidence="2" key="1">
    <citation type="submission" date="2020-02" db="EMBL/GenBank/DDBJ databases">
        <authorList>
            <person name="Meier V. D."/>
        </authorList>
    </citation>
    <scope>NUCLEOTIDE SEQUENCE</scope>
    <source>
        <strain evidence="2">AVDCRST_MAG44</strain>
    </source>
</reference>
<proteinExistence type="predicted"/>
<dbReference type="InterPro" id="IPR027843">
    <property type="entry name" value="DUF4440"/>
</dbReference>
<accession>A0A6J4SCI8</accession>
<organism evidence="2">
    <name type="scientific">uncultured Sphingomonas sp</name>
    <dbReference type="NCBI Taxonomy" id="158754"/>
    <lineage>
        <taxon>Bacteria</taxon>
        <taxon>Pseudomonadati</taxon>
        <taxon>Pseudomonadota</taxon>
        <taxon>Alphaproteobacteria</taxon>
        <taxon>Sphingomonadales</taxon>
        <taxon>Sphingomonadaceae</taxon>
        <taxon>Sphingomonas</taxon>
        <taxon>environmental samples</taxon>
    </lineage>
</organism>
<protein>
    <recommendedName>
        <fullName evidence="1">DUF4440 domain-containing protein</fullName>
    </recommendedName>
</protein>
<dbReference type="Gene3D" id="3.10.450.50">
    <property type="match status" value="1"/>
</dbReference>
<name>A0A6J4SCI8_9SPHN</name>
<evidence type="ECO:0000313" key="2">
    <source>
        <dbReference type="EMBL" id="CAA9495581.1"/>
    </source>
</evidence>
<gene>
    <name evidence="2" type="ORF">AVDCRST_MAG44-459</name>
</gene>
<sequence length="135" mass="15877">MAENGCELIEALEHEWRDALCSKDMDRLRDLVHPDFTLIGTRSTGPFTMRRDEWLDAIERREVNDIELEVQDATVLDQVMVGTVQARWRVKYLNRVIDDCVLLTDVWVFDEGRWRALRRHSTPAPAVAITKERRR</sequence>